<proteinExistence type="predicted"/>
<accession>A0AAV7TWI9</accession>
<evidence type="ECO:0000313" key="3">
    <source>
        <dbReference type="Proteomes" id="UP001066276"/>
    </source>
</evidence>
<reference evidence="2" key="1">
    <citation type="journal article" date="2022" name="bioRxiv">
        <title>Sequencing and chromosome-scale assembly of the giantPleurodeles waltlgenome.</title>
        <authorList>
            <person name="Brown T."/>
            <person name="Elewa A."/>
            <person name="Iarovenko S."/>
            <person name="Subramanian E."/>
            <person name="Araus A.J."/>
            <person name="Petzold A."/>
            <person name="Susuki M."/>
            <person name="Suzuki K.-i.T."/>
            <person name="Hayashi T."/>
            <person name="Toyoda A."/>
            <person name="Oliveira C."/>
            <person name="Osipova E."/>
            <person name="Leigh N.D."/>
            <person name="Simon A."/>
            <person name="Yun M.H."/>
        </authorList>
    </citation>
    <scope>NUCLEOTIDE SEQUENCE</scope>
    <source>
        <strain evidence="2">20211129_DDA</strain>
        <tissue evidence="2">Liver</tissue>
    </source>
</reference>
<evidence type="ECO:0000256" key="1">
    <source>
        <dbReference type="SAM" id="MobiDB-lite"/>
    </source>
</evidence>
<feature type="region of interest" description="Disordered" evidence="1">
    <location>
        <begin position="50"/>
        <end position="108"/>
    </location>
</feature>
<dbReference type="EMBL" id="JANPWB010000006">
    <property type="protein sequence ID" value="KAJ1180189.1"/>
    <property type="molecule type" value="Genomic_DNA"/>
</dbReference>
<organism evidence="2 3">
    <name type="scientific">Pleurodeles waltl</name>
    <name type="common">Iberian ribbed newt</name>
    <dbReference type="NCBI Taxonomy" id="8319"/>
    <lineage>
        <taxon>Eukaryota</taxon>
        <taxon>Metazoa</taxon>
        <taxon>Chordata</taxon>
        <taxon>Craniata</taxon>
        <taxon>Vertebrata</taxon>
        <taxon>Euteleostomi</taxon>
        <taxon>Amphibia</taxon>
        <taxon>Batrachia</taxon>
        <taxon>Caudata</taxon>
        <taxon>Salamandroidea</taxon>
        <taxon>Salamandridae</taxon>
        <taxon>Pleurodelinae</taxon>
        <taxon>Pleurodeles</taxon>
    </lineage>
</organism>
<sequence length="108" mass="11240">MPPRQFRCSPELLQLTAAAAMLHFTLHSSPAPTLLLRPPAVGASALWSGCTPGRPAQLSTAPSPSPLPLGSLGPGHRQPAVQPHDTTAEPPDHRPPGAQTLRPSRSAP</sequence>
<comment type="caution">
    <text evidence="2">The sequence shown here is derived from an EMBL/GenBank/DDBJ whole genome shotgun (WGS) entry which is preliminary data.</text>
</comment>
<gene>
    <name evidence="2" type="ORF">NDU88_005412</name>
</gene>
<keyword evidence="3" id="KW-1185">Reference proteome</keyword>
<name>A0AAV7TWI9_PLEWA</name>
<evidence type="ECO:0000313" key="2">
    <source>
        <dbReference type="EMBL" id="KAJ1180189.1"/>
    </source>
</evidence>
<protein>
    <submittedName>
        <fullName evidence="2">Uncharacterized protein</fullName>
    </submittedName>
</protein>
<feature type="compositionally biased region" description="Basic and acidic residues" evidence="1">
    <location>
        <begin position="86"/>
        <end position="95"/>
    </location>
</feature>
<dbReference type="AlphaFoldDB" id="A0AAV7TWI9"/>
<dbReference type="Proteomes" id="UP001066276">
    <property type="component" value="Chromosome 3_2"/>
</dbReference>